<keyword evidence="4 5" id="KW-0472">Membrane</keyword>
<evidence type="ECO:0000256" key="3">
    <source>
        <dbReference type="ARBA" id="ARBA00022989"/>
    </source>
</evidence>
<dbReference type="InterPro" id="IPR020846">
    <property type="entry name" value="MFS_dom"/>
</dbReference>
<feature type="transmembrane region" description="Helical" evidence="5">
    <location>
        <begin position="398"/>
        <end position="419"/>
    </location>
</feature>
<dbReference type="PANTHER" id="PTHR11662:SF285">
    <property type="entry name" value="HEXURONATE TRANSPORTER"/>
    <property type="match status" value="1"/>
</dbReference>
<feature type="transmembrane region" description="Helical" evidence="5">
    <location>
        <begin position="341"/>
        <end position="359"/>
    </location>
</feature>
<feature type="domain" description="Major facilitator superfamily (MFS) profile" evidence="6">
    <location>
        <begin position="18"/>
        <end position="463"/>
    </location>
</feature>
<keyword evidence="2 5" id="KW-0812">Transmembrane</keyword>
<gene>
    <name evidence="7" type="primary">exuT_1</name>
    <name evidence="7" type="ORF">GALL_40920</name>
</gene>
<dbReference type="PROSITE" id="PS50850">
    <property type="entry name" value="MFS"/>
    <property type="match status" value="1"/>
</dbReference>
<evidence type="ECO:0000256" key="1">
    <source>
        <dbReference type="ARBA" id="ARBA00004141"/>
    </source>
</evidence>
<dbReference type="AlphaFoldDB" id="A0A1J5TSH4"/>
<dbReference type="SUPFAM" id="SSF103473">
    <property type="entry name" value="MFS general substrate transporter"/>
    <property type="match status" value="1"/>
</dbReference>
<dbReference type="InterPro" id="IPR011701">
    <property type="entry name" value="MFS"/>
</dbReference>
<dbReference type="PANTHER" id="PTHR11662">
    <property type="entry name" value="SOLUTE CARRIER FAMILY 17"/>
    <property type="match status" value="1"/>
</dbReference>
<dbReference type="InterPro" id="IPR050382">
    <property type="entry name" value="MFS_Na/Anion_cotransporter"/>
</dbReference>
<sequence length="467" mass="50827">MNKLSQLNEQVGRYRWTICALVFFATTTNYLDRNVLGLLKDTLSAHGVFGPDKAGQELNYSAVVICFQITYAIGMILAGRLIDKVGTKRGYATSLIGWSVASIGHALATSTWSFGFWRGALGLSEAGNFPAANKAIAEWFPKKERAYATGLYNSGANVGAIVAPLFVPFVARAWGWEWAFVITGVIGLTWIAFWLRMYGSPAEKVKSGHLSQAEYDYIHSDRDEQAIAAAPAEPRLTWKQLIGVRQSWAFIFGKFITDPIWWFFLFWLPAYLSGENASKVKTYLAAHPGYTGPHSAIPGVISWEIAVALVYTVSTVGSIFGGWLPKRFIHGGMTVNRARKLAMFIFAVLPLSVLLASRLGQISTWLAVAVISIACAAHQAWSANIFATASDMFPKRAVASVTGLGGMSGAVGGILIAWLAGELLAHFTALGHIDVGYGILFVICGSAYVVAWVIMHLFAPRFEPVKL</sequence>
<feature type="transmembrane region" description="Helical" evidence="5">
    <location>
        <begin position="300"/>
        <end position="320"/>
    </location>
</feature>
<keyword evidence="3 5" id="KW-1133">Transmembrane helix</keyword>
<dbReference type="GO" id="GO:0015134">
    <property type="term" value="F:hexuronate transmembrane transporter activity"/>
    <property type="evidence" value="ECO:0007669"/>
    <property type="project" value="TreeGrafter"/>
</dbReference>
<comment type="subcellular location">
    <subcellularLocation>
        <location evidence="1">Membrane</location>
        <topology evidence="1">Multi-pass membrane protein</topology>
    </subcellularLocation>
</comment>
<dbReference type="Gene3D" id="1.20.1250.20">
    <property type="entry name" value="MFS general substrate transporter like domains"/>
    <property type="match status" value="2"/>
</dbReference>
<comment type="caution">
    <text evidence="7">The sequence shown here is derived from an EMBL/GenBank/DDBJ whole genome shotgun (WGS) entry which is preliminary data.</text>
</comment>
<dbReference type="InterPro" id="IPR036259">
    <property type="entry name" value="MFS_trans_sf"/>
</dbReference>
<feature type="transmembrane region" description="Helical" evidence="5">
    <location>
        <begin position="58"/>
        <end position="79"/>
    </location>
</feature>
<evidence type="ECO:0000256" key="2">
    <source>
        <dbReference type="ARBA" id="ARBA00022692"/>
    </source>
</evidence>
<evidence type="ECO:0000259" key="6">
    <source>
        <dbReference type="PROSITE" id="PS50850"/>
    </source>
</evidence>
<feature type="transmembrane region" description="Helical" evidence="5">
    <location>
        <begin position="176"/>
        <end position="195"/>
    </location>
</feature>
<protein>
    <submittedName>
        <fullName evidence="7">Hexuronate transporter</fullName>
    </submittedName>
</protein>
<accession>A0A1J5TSH4</accession>
<feature type="transmembrane region" description="Helical" evidence="5">
    <location>
        <begin position="248"/>
        <end position="268"/>
    </location>
</feature>
<organism evidence="7">
    <name type="scientific">mine drainage metagenome</name>
    <dbReference type="NCBI Taxonomy" id="410659"/>
    <lineage>
        <taxon>unclassified sequences</taxon>
        <taxon>metagenomes</taxon>
        <taxon>ecological metagenomes</taxon>
    </lineage>
</organism>
<feature type="transmembrane region" description="Helical" evidence="5">
    <location>
        <begin position="12"/>
        <end position="31"/>
    </location>
</feature>
<dbReference type="CDD" id="cd17319">
    <property type="entry name" value="MFS_ExuT_GudP_like"/>
    <property type="match status" value="1"/>
</dbReference>
<evidence type="ECO:0000313" key="7">
    <source>
        <dbReference type="EMBL" id="OIR14974.1"/>
    </source>
</evidence>
<name>A0A1J5TSH4_9ZZZZ</name>
<dbReference type="Pfam" id="PF07690">
    <property type="entry name" value="MFS_1"/>
    <property type="match status" value="1"/>
</dbReference>
<evidence type="ECO:0000256" key="5">
    <source>
        <dbReference type="SAM" id="Phobius"/>
    </source>
</evidence>
<evidence type="ECO:0000256" key="4">
    <source>
        <dbReference type="ARBA" id="ARBA00023136"/>
    </source>
</evidence>
<proteinExistence type="predicted"/>
<reference evidence="7" key="1">
    <citation type="submission" date="2016-10" db="EMBL/GenBank/DDBJ databases">
        <title>Sequence of Gallionella enrichment culture.</title>
        <authorList>
            <person name="Poehlein A."/>
            <person name="Muehling M."/>
            <person name="Daniel R."/>
        </authorList>
    </citation>
    <scope>NUCLEOTIDE SEQUENCE</scope>
</reference>
<dbReference type="GO" id="GO:0016020">
    <property type="term" value="C:membrane"/>
    <property type="evidence" value="ECO:0007669"/>
    <property type="project" value="UniProtKB-SubCell"/>
</dbReference>
<dbReference type="EMBL" id="MLJW01000010">
    <property type="protein sequence ID" value="OIR14974.1"/>
    <property type="molecule type" value="Genomic_DNA"/>
</dbReference>
<feature type="transmembrane region" description="Helical" evidence="5">
    <location>
        <begin position="365"/>
        <end position="386"/>
    </location>
</feature>
<feature type="transmembrane region" description="Helical" evidence="5">
    <location>
        <begin position="439"/>
        <end position="459"/>
    </location>
</feature>